<dbReference type="EMBL" id="CAFBQF010000120">
    <property type="protein sequence ID" value="CAB5056827.1"/>
    <property type="molecule type" value="Genomic_DNA"/>
</dbReference>
<dbReference type="EMBL" id="CAFBQA010000002">
    <property type="protein sequence ID" value="CAB5033742.1"/>
    <property type="molecule type" value="Genomic_DNA"/>
</dbReference>
<protein>
    <submittedName>
        <fullName evidence="2">Unannotated protein</fullName>
    </submittedName>
</protein>
<name>A0A6J6V900_9ZZZZ</name>
<gene>
    <name evidence="1" type="ORF">UFOPK2593_01198</name>
    <name evidence="2" type="ORF">UFOPK2894_00376</name>
    <name evidence="3" type="ORF">UFOPK3492_00857</name>
    <name evidence="4" type="ORF">UFOPK4234_00093</name>
    <name evidence="5" type="ORF">UFOPK4295_01536</name>
</gene>
<proteinExistence type="predicted"/>
<reference evidence="2" key="1">
    <citation type="submission" date="2020-05" db="EMBL/GenBank/DDBJ databases">
        <authorList>
            <person name="Chiriac C."/>
            <person name="Salcher M."/>
            <person name="Ghai R."/>
            <person name="Kavagutti S V."/>
        </authorList>
    </citation>
    <scope>NUCLEOTIDE SEQUENCE</scope>
</reference>
<evidence type="ECO:0000313" key="3">
    <source>
        <dbReference type="EMBL" id="CAB4899376.1"/>
    </source>
</evidence>
<evidence type="ECO:0000313" key="2">
    <source>
        <dbReference type="EMBL" id="CAB4767538.1"/>
    </source>
</evidence>
<accession>A0A6J6V900</accession>
<organism evidence="2">
    <name type="scientific">freshwater metagenome</name>
    <dbReference type="NCBI Taxonomy" id="449393"/>
    <lineage>
        <taxon>unclassified sequences</taxon>
        <taxon>metagenomes</taxon>
        <taxon>ecological metagenomes</taxon>
    </lineage>
</organism>
<evidence type="ECO:0000313" key="1">
    <source>
        <dbReference type="EMBL" id="CAB4711532.1"/>
    </source>
</evidence>
<evidence type="ECO:0000313" key="4">
    <source>
        <dbReference type="EMBL" id="CAB5033742.1"/>
    </source>
</evidence>
<dbReference type="AlphaFoldDB" id="A0A6J6V900"/>
<dbReference type="EMBL" id="CAEZXW010000093">
    <property type="protein sequence ID" value="CAB4711532.1"/>
    <property type="molecule type" value="Genomic_DNA"/>
</dbReference>
<sequence>MRVKHAGKEQRKATVDLGQLEHPLQKNFPERFVRLLASLGNILVEVGPFRDALVVPLGVLVHVILQTRC</sequence>
<evidence type="ECO:0000313" key="5">
    <source>
        <dbReference type="EMBL" id="CAB5056827.1"/>
    </source>
</evidence>
<dbReference type="EMBL" id="CAEZZQ010000015">
    <property type="protein sequence ID" value="CAB4767538.1"/>
    <property type="molecule type" value="Genomic_DNA"/>
</dbReference>
<dbReference type="EMBL" id="CAFBMD010000061">
    <property type="protein sequence ID" value="CAB4899376.1"/>
    <property type="molecule type" value="Genomic_DNA"/>
</dbReference>